<protein>
    <submittedName>
        <fullName evidence="1">Uncharacterized protein</fullName>
    </submittedName>
</protein>
<reference evidence="1 2" key="1">
    <citation type="submission" date="2023-02" db="EMBL/GenBank/DDBJ databases">
        <title>LHISI_Scaffold_Assembly.</title>
        <authorList>
            <person name="Stuart O.P."/>
            <person name="Cleave R."/>
            <person name="Magrath M.J.L."/>
            <person name="Mikheyev A.S."/>
        </authorList>
    </citation>
    <scope>NUCLEOTIDE SEQUENCE [LARGE SCALE GENOMIC DNA]</scope>
    <source>
        <strain evidence="1">Daus_M_001</strain>
        <tissue evidence="1">Leg muscle</tissue>
    </source>
</reference>
<name>A0ABQ9GF14_9NEOP</name>
<gene>
    <name evidence="1" type="ORF">PR048_027286</name>
</gene>
<dbReference type="EMBL" id="JARBHB010000012">
    <property type="protein sequence ID" value="KAJ8870984.1"/>
    <property type="molecule type" value="Genomic_DNA"/>
</dbReference>
<keyword evidence="2" id="KW-1185">Reference proteome</keyword>
<organism evidence="1 2">
    <name type="scientific">Dryococelus australis</name>
    <dbReference type="NCBI Taxonomy" id="614101"/>
    <lineage>
        <taxon>Eukaryota</taxon>
        <taxon>Metazoa</taxon>
        <taxon>Ecdysozoa</taxon>
        <taxon>Arthropoda</taxon>
        <taxon>Hexapoda</taxon>
        <taxon>Insecta</taxon>
        <taxon>Pterygota</taxon>
        <taxon>Neoptera</taxon>
        <taxon>Polyneoptera</taxon>
        <taxon>Phasmatodea</taxon>
        <taxon>Verophasmatodea</taxon>
        <taxon>Anareolatae</taxon>
        <taxon>Phasmatidae</taxon>
        <taxon>Eurycanthinae</taxon>
        <taxon>Dryococelus</taxon>
    </lineage>
</organism>
<evidence type="ECO:0000313" key="1">
    <source>
        <dbReference type="EMBL" id="KAJ8870984.1"/>
    </source>
</evidence>
<proteinExistence type="predicted"/>
<sequence length="51" mass="6107">MKKLIPKVAKETTIPTINSYIEHSFSLMKRIIHTYIRNSQKQDRLTNIRLH</sequence>
<accession>A0ABQ9GF14</accession>
<dbReference type="Proteomes" id="UP001159363">
    <property type="component" value="Chromosome 11"/>
</dbReference>
<evidence type="ECO:0000313" key="2">
    <source>
        <dbReference type="Proteomes" id="UP001159363"/>
    </source>
</evidence>
<comment type="caution">
    <text evidence="1">The sequence shown here is derived from an EMBL/GenBank/DDBJ whole genome shotgun (WGS) entry which is preliminary data.</text>
</comment>